<keyword evidence="2" id="KW-1185">Reference proteome</keyword>
<protein>
    <submittedName>
        <fullName evidence="1">Uncharacterized protein</fullName>
    </submittedName>
</protein>
<name>A0ABQ1YPC7_9BACT</name>
<comment type="caution">
    <text evidence="1">The sequence shown here is derived from an EMBL/GenBank/DDBJ whole genome shotgun (WGS) entry which is preliminary data.</text>
</comment>
<evidence type="ECO:0000313" key="1">
    <source>
        <dbReference type="EMBL" id="GGH32017.1"/>
    </source>
</evidence>
<dbReference type="Proteomes" id="UP000600214">
    <property type="component" value="Unassembled WGS sequence"/>
</dbReference>
<reference evidence="2" key="1">
    <citation type="journal article" date="2019" name="Int. J. Syst. Evol. Microbiol.">
        <title>The Global Catalogue of Microorganisms (GCM) 10K type strain sequencing project: providing services to taxonomists for standard genome sequencing and annotation.</title>
        <authorList>
            <consortium name="The Broad Institute Genomics Platform"/>
            <consortium name="The Broad Institute Genome Sequencing Center for Infectious Disease"/>
            <person name="Wu L."/>
            <person name="Ma J."/>
        </authorList>
    </citation>
    <scope>NUCLEOTIDE SEQUENCE [LARGE SCALE GENOMIC DNA]</scope>
    <source>
        <strain evidence="2">CGMCC 1.15288</strain>
    </source>
</reference>
<dbReference type="EMBL" id="BMIA01000001">
    <property type="protein sequence ID" value="GGH32017.1"/>
    <property type="molecule type" value="Genomic_DNA"/>
</dbReference>
<sequence length="127" mass="13743">MVFLSLFLFSYSCQDHQIPEVPPSLVTLQVSPGAVRCEVAFNFNLVDTGNIPITEFGMVVAGTGFGGNSSETPSVGTHTKLVFDPPFTTGVKNKNSKICTNNVSFRAYAILSNGTIVYGERLIYQDV</sequence>
<accession>A0ABQ1YPC7</accession>
<gene>
    <name evidence="1" type="ORF">GCM10007423_21280</name>
</gene>
<evidence type="ECO:0000313" key="2">
    <source>
        <dbReference type="Proteomes" id="UP000600214"/>
    </source>
</evidence>
<proteinExistence type="predicted"/>
<organism evidence="1 2">
    <name type="scientific">Dyadobacter endophyticus</name>
    <dbReference type="NCBI Taxonomy" id="1749036"/>
    <lineage>
        <taxon>Bacteria</taxon>
        <taxon>Pseudomonadati</taxon>
        <taxon>Bacteroidota</taxon>
        <taxon>Cytophagia</taxon>
        <taxon>Cytophagales</taxon>
        <taxon>Spirosomataceae</taxon>
        <taxon>Dyadobacter</taxon>
    </lineage>
</organism>